<dbReference type="EMBL" id="AP035881">
    <property type="protein sequence ID" value="BFP45113.1"/>
    <property type="molecule type" value="Genomic_DNA"/>
</dbReference>
<gene>
    <name evidence="1" type="ORF">KCMC57_14810</name>
</gene>
<organism evidence="1">
    <name type="scientific">Kitasatospora sp. CMC57</name>
    <dbReference type="NCBI Taxonomy" id="3231513"/>
    <lineage>
        <taxon>Bacteria</taxon>
        <taxon>Bacillati</taxon>
        <taxon>Actinomycetota</taxon>
        <taxon>Actinomycetes</taxon>
        <taxon>Kitasatosporales</taxon>
        <taxon>Streptomycetaceae</taxon>
        <taxon>Kitasatospora</taxon>
    </lineage>
</organism>
<dbReference type="AlphaFoldDB" id="A0AB33JUK6"/>
<protein>
    <recommendedName>
        <fullName evidence="2">Transcriptional regulator</fullName>
    </recommendedName>
</protein>
<evidence type="ECO:0008006" key="2">
    <source>
        <dbReference type="Google" id="ProtNLM"/>
    </source>
</evidence>
<dbReference type="RefSeq" id="WP_407987647.1">
    <property type="nucleotide sequence ID" value="NZ_AP035881.2"/>
</dbReference>
<accession>A0AB33JUK6</accession>
<sequence>MSRYAVAKPYALPASLDQLAGPTVGAVTLPRHLDWGPPYTYDLGDPADLVLMYERVIREAQSPADLHEHLDRNTLLRTWAELFLPRELRALWQARFPELGPRAAAA</sequence>
<name>A0AB33JUK6_9ACTN</name>
<reference evidence="1" key="1">
    <citation type="submission" date="2024-07" db="EMBL/GenBank/DDBJ databases">
        <title>Complete genome sequences of cellulolytic bacteria, Kitasatospora sp. CMC57 and Streptomyces sp. CMC78, isolated from Japanese agricultural soil.</title>
        <authorList>
            <person name="Hashimoto T."/>
            <person name="Ito M."/>
            <person name="Iwamoto M."/>
            <person name="Fukahori D."/>
            <person name="Shoda T."/>
            <person name="Sakoda M."/>
            <person name="Morohoshi T."/>
            <person name="Mitsuboshi M."/>
            <person name="Nishizawa T."/>
        </authorList>
    </citation>
    <scope>NUCLEOTIDE SEQUENCE</scope>
    <source>
        <strain evidence="1">CMC57</strain>
    </source>
</reference>
<evidence type="ECO:0000313" key="1">
    <source>
        <dbReference type="EMBL" id="BFP45113.1"/>
    </source>
</evidence>
<proteinExistence type="predicted"/>